<evidence type="ECO:0000259" key="11">
    <source>
        <dbReference type="Pfam" id="PF00156"/>
    </source>
</evidence>
<dbReference type="AlphaFoldDB" id="A0A1J5TDK1"/>
<dbReference type="EMBL" id="MIYU01000019">
    <property type="protein sequence ID" value="OIR14405.1"/>
    <property type="molecule type" value="Genomic_DNA"/>
</dbReference>
<evidence type="ECO:0000256" key="9">
    <source>
        <dbReference type="ARBA" id="ARBA00049535"/>
    </source>
</evidence>
<evidence type="ECO:0000256" key="8">
    <source>
        <dbReference type="ARBA" id="ARBA00022842"/>
    </source>
</evidence>
<keyword evidence="3" id="KW-0479">Metal-binding</keyword>
<dbReference type="PANTHER" id="PTHR10210:SF32">
    <property type="entry name" value="RIBOSE-PHOSPHATE PYROPHOSPHOKINASE 2"/>
    <property type="match status" value="1"/>
</dbReference>
<keyword evidence="8" id="KW-0460">Magnesium</keyword>
<dbReference type="GO" id="GO:0004749">
    <property type="term" value="F:ribose phosphate diphosphokinase activity"/>
    <property type="evidence" value="ECO:0007669"/>
    <property type="project" value="UniProtKB-EC"/>
</dbReference>
<dbReference type="Gene3D" id="3.40.50.2020">
    <property type="match status" value="2"/>
</dbReference>
<dbReference type="NCBIfam" id="TIGR01251">
    <property type="entry name" value="ribP_PPkin"/>
    <property type="match status" value="1"/>
</dbReference>
<evidence type="ECO:0000259" key="12">
    <source>
        <dbReference type="Pfam" id="PF13793"/>
    </source>
</evidence>
<evidence type="ECO:0000256" key="10">
    <source>
        <dbReference type="RuleBase" id="RU004324"/>
    </source>
</evidence>
<dbReference type="GO" id="GO:0006164">
    <property type="term" value="P:purine nucleotide biosynthetic process"/>
    <property type="evidence" value="ECO:0007669"/>
    <property type="project" value="TreeGrafter"/>
</dbReference>
<reference evidence="13 14" key="1">
    <citation type="submission" date="2016-08" db="EMBL/GenBank/DDBJ databases">
        <title>New Insights into Marine Group III Euryarchaeota, from dark to light.</title>
        <authorList>
            <person name="Haro-Moreno J.M."/>
            <person name="Rodriguez-Valera F."/>
            <person name="Lopez-Garcia P."/>
            <person name="Moreira D."/>
            <person name="Martin-Cuadrado A.B."/>
        </authorList>
    </citation>
    <scope>NUCLEOTIDE SEQUENCE [LARGE SCALE GENOMIC DNA]</scope>
    <source>
        <strain evidence="13">CG-Bathy1</strain>
    </source>
</reference>
<dbReference type="SUPFAM" id="SSF53271">
    <property type="entry name" value="PRTase-like"/>
    <property type="match status" value="2"/>
</dbReference>
<comment type="caution">
    <text evidence="13">The sequence shown here is derived from an EMBL/GenBank/DDBJ whole genome shotgun (WGS) entry which is preliminary data.</text>
</comment>
<evidence type="ECO:0000256" key="1">
    <source>
        <dbReference type="ARBA" id="ARBA00013247"/>
    </source>
</evidence>
<gene>
    <name evidence="13" type="ORF">BEU04_02980</name>
</gene>
<dbReference type="GO" id="GO:0002189">
    <property type="term" value="C:ribose phosphate diphosphokinase complex"/>
    <property type="evidence" value="ECO:0007669"/>
    <property type="project" value="TreeGrafter"/>
</dbReference>
<dbReference type="EC" id="2.7.6.1" evidence="1"/>
<dbReference type="InterPro" id="IPR000836">
    <property type="entry name" value="PRTase_dom"/>
</dbReference>
<keyword evidence="4 10" id="KW-0545">Nucleotide biosynthesis</keyword>
<dbReference type="GO" id="GO:0006015">
    <property type="term" value="P:5-phosphoribose 1-diphosphate biosynthetic process"/>
    <property type="evidence" value="ECO:0007669"/>
    <property type="project" value="TreeGrafter"/>
</dbReference>
<keyword evidence="5" id="KW-0547">Nucleotide-binding</keyword>
<accession>A0A1J5TDK1</accession>
<dbReference type="Pfam" id="PF13793">
    <property type="entry name" value="Pribosyltran_N"/>
    <property type="match status" value="1"/>
</dbReference>
<keyword evidence="2" id="KW-0808">Transferase</keyword>
<dbReference type="GO" id="GO:0016301">
    <property type="term" value="F:kinase activity"/>
    <property type="evidence" value="ECO:0007669"/>
    <property type="project" value="UniProtKB-KW"/>
</dbReference>
<sequence>MFVVAGSGHGKLGRSLAKELGAEVCGVINRRFADGERYVRLLENVKGSRVIVVQNTFPDDNVVEMLLLLDAAREAGAKEIRAVIPYMGYSRQERTFRDGEAISSRAIGAAIGSMCDSVYTISIHAPKVLDFFGVPSQDISGTRAAAEYLQKNGVDLIVAPDEGARKRCEEAAEILNVDCHVMSKNRIDDRNVEITMGDLNPKGMNVVILDDIISTGGTIATSAKMLKEGGAASVSAVCTHGLFIEDAANRLRICDELMCSDSIESVHTRYSVSSVIAEALK</sequence>
<evidence type="ECO:0000256" key="6">
    <source>
        <dbReference type="ARBA" id="ARBA00022777"/>
    </source>
</evidence>
<dbReference type="InterPro" id="IPR029099">
    <property type="entry name" value="Pribosyltran_N"/>
</dbReference>
<proteinExistence type="inferred from homology"/>
<dbReference type="PANTHER" id="PTHR10210">
    <property type="entry name" value="RIBOSE-PHOSPHATE DIPHOSPHOKINASE FAMILY MEMBER"/>
    <property type="match status" value="1"/>
</dbReference>
<evidence type="ECO:0000313" key="13">
    <source>
        <dbReference type="EMBL" id="OIR14405.1"/>
    </source>
</evidence>
<evidence type="ECO:0000256" key="7">
    <source>
        <dbReference type="ARBA" id="ARBA00022840"/>
    </source>
</evidence>
<comment type="catalytic activity">
    <reaction evidence="9">
        <text>D-ribose 5-phosphate + ATP = 5-phospho-alpha-D-ribose 1-diphosphate + AMP + H(+)</text>
        <dbReference type="Rhea" id="RHEA:15609"/>
        <dbReference type="ChEBI" id="CHEBI:15378"/>
        <dbReference type="ChEBI" id="CHEBI:30616"/>
        <dbReference type="ChEBI" id="CHEBI:58017"/>
        <dbReference type="ChEBI" id="CHEBI:78346"/>
        <dbReference type="ChEBI" id="CHEBI:456215"/>
        <dbReference type="EC" id="2.7.6.1"/>
    </reaction>
</comment>
<dbReference type="CDD" id="cd06223">
    <property type="entry name" value="PRTases_typeI"/>
    <property type="match status" value="2"/>
</dbReference>
<keyword evidence="7" id="KW-0067">ATP-binding</keyword>
<feature type="domain" description="Phosphoribosyltransferase" evidence="11">
    <location>
        <begin position="142"/>
        <end position="240"/>
    </location>
</feature>
<dbReference type="GO" id="GO:0000287">
    <property type="term" value="F:magnesium ion binding"/>
    <property type="evidence" value="ECO:0007669"/>
    <property type="project" value="InterPro"/>
</dbReference>
<dbReference type="InterPro" id="IPR005946">
    <property type="entry name" value="Rib-P_diPkinase"/>
</dbReference>
<name>A0A1J5TDK1_9ARCH</name>
<evidence type="ECO:0000313" key="14">
    <source>
        <dbReference type="Proteomes" id="UP000183815"/>
    </source>
</evidence>
<evidence type="ECO:0000256" key="4">
    <source>
        <dbReference type="ARBA" id="ARBA00022727"/>
    </source>
</evidence>
<dbReference type="InterPro" id="IPR029057">
    <property type="entry name" value="PRTase-like"/>
</dbReference>
<dbReference type="GO" id="GO:0005524">
    <property type="term" value="F:ATP binding"/>
    <property type="evidence" value="ECO:0007669"/>
    <property type="project" value="UniProtKB-KW"/>
</dbReference>
<evidence type="ECO:0000256" key="3">
    <source>
        <dbReference type="ARBA" id="ARBA00022723"/>
    </source>
</evidence>
<dbReference type="NCBIfam" id="NF002095">
    <property type="entry name" value="PRK00934.1"/>
    <property type="match status" value="1"/>
</dbReference>
<dbReference type="Proteomes" id="UP000183815">
    <property type="component" value="Unassembled WGS sequence"/>
</dbReference>
<protein>
    <recommendedName>
        <fullName evidence="1">ribose-phosphate diphosphokinase</fullName>
        <ecNumber evidence="1">2.7.6.1</ecNumber>
    </recommendedName>
</protein>
<dbReference type="SMART" id="SM01400">
    <property type="entry name" value="Pribosyltran_N"/>
    <property type="match status" value="1"/>
</dbReference>
<evidence type="ECO:0000256" key="2">
    <source>
        <dbReference type="ARBA" id="ARBA00022679"/>
    </source>
</evidence>
<feature type="domain" description="Ribose-phosphate pyrophosphokinase N-terminal" evidence="12">
    <location>
        <begin position="1"/>
        <end position="108"/>
    </location>
</feature>
<dbReference type="FunFam" id="3.40.50.2020:FF:000007">
    <property type="entry name" value="Ribose-phosphate pyrophosphokinase"/>
    <property type="match status" value="1"/>
</dbReference>
<evidence type="ECO:0000256" key="5">
    <source>
        <dbReference type="ARBA" id="ARBA00022741"/>
    </source>
</evidence>
<keyword evidence="6" id="KW-0418">Kinase</keyword>
<comment type="similarity">
    <text evidence="10">Belongs to the ribose-phosphate pyrophosphokinase family.</text>
</comment>
<dbReference type="Pfam" id="PF00156">
    <property type="entry name" value="Pribosyltran"/>
    <property type="match status" value="1"/>
</dbReference>
<organism evidence="13 14">
    <name type="scientific">Marine Group III euryarchaeote CG-Bathy1</name>
    <dbReference type="NCBI Taxonomy" id="1889001"/>
    <lineage>
        <taxon>Archaea</taxon>
        <taxon>Methanobacteriati</taxon>
        <taxon>Thermoplasmatota</taxon>
        <taxon>Thermoplasmata</taxon>
        <taxon>Candidatus Thermoprofundales</taxon>
    </lineage>
</organism>
<dbReference type="GO" id="GO:0005737">
    <property type="term" value="C:cytoplasm"/>
    <property type="evidence" value="ECO:0007669"/>
    <property type="project" value="TreeGrafter"/>
</dbReference>